<gene>
    <name evidence="1" type="ORF">UFOPK2372_00462</name>
</gene>
<reference evidence="1" key="1">
    <citation type="submission" date="2020-05" db="EMBL/GenBank/DDBJ databases">
        <authorList>
            <person name="Chiriac C."/>
            <person name="Salcher M."/>
            <person name="Ghai R."/>
            <person name="Kavagutti S V."/>
        </authorList>
    </citation>
    <scope>NUCLEOTIDE SEQUENCE</scope>
</reference>
<evidence type="ECO:0000313" key="1">
    <source>
        <dbReference type="EMBL" id="CAB4684801.1"/>
    </source>
</evidence>
<organism evidence="1">
    <name type="scientific">freshwater metagenome</name>
    <dbReference type="NCBI Taxonomy" id="449393"/>
    <lineage>
        <taxon>unclassified sequences</taxon>
        <taxon>metagenomes</taxon>
        <taxon>ecological metagenomes</taxon>
    </lineage>
</organism>
<dbReference type="AlphaFoldDB" id="A0A6J6NDV0"/>
<accession>A0A6J6NDV0</accession>
<protein>
    <submittedName>
        <fullName evidence="1">Unannotated protein</fullName>
    </submittedName>
</protein>
<sequence length="77" mass="8627">MSFKMKSRYPSKVNRDGMISKFPKISADGRTDIKINHATGTIQIAMTSQKTTPDHGSERFFFCGEKAPLTSVFDLLI</sequence>
<dbReference type="EMBL" id="CAEZXJ010000063">
    <property type="protein sequence ID" value="CAB4684801.1"/>
    <property type="molecule type" value="Genomic_DNA"/>
</dbReference>
<proteinExistence type="predicted"/>
<name>A0A6J6NDV0_9ZZZZ</name>